<organism evidence="3 4">
    <name type="scientific">Potamilus streckersoni</name>
    <dbReference type="NCBI Taxonomy" id="2493646"/>
    <lineage>
        <taxon>Eukaryota</taxon>
        <taxon>Metazoa</taxon>
        <taxon>Spiralia</taxon>
        <taxon>Lophotrochozoa</taxon>
        <taxon>Mollusca</taxon>
        <taxon>Bivalvia</taxon>
        <taxon>Autobranchia</taxon>
        <taxon>Heteroconchia</taxon>
        <taxon>Palaeoheterodonta</taxon>
        <taxon>Unionida</taxon>
        <taxon>Unionoidea</taxon>
        <taxon>Unionidae</taxon>
        <taxon>Ambleminae</taxon>
        <taxon>Lampsilini</taxon>
        <taxon>Potamilus</taxon>
    </lineage>
</organism>
<protein>
    <submittedName>
        <fullName evidence="3">Uncharacterized protein</fullName>
    </submittedName>
</protein>
<reference evidence="3" key="1">
    <citation type="journal article" date="2021" name="Genome Biol. Evol.">
        <title>A High-Quality Reference Genome for a Parasitic Bivalve with Doubly Uniparental Inheritance (Bivalvia: Unionida).</title>
        <authorList>
            <person name="Smith C.H."/>
        </authorList>
    </citation>
    <scope>NUCLEOTIDE SEQUENCE</scope>
    <source>
        <strain evidence="3">CHS0354</strain>
    </source>
</reference>
<feature type="signal peptide" evidence="2">
    <location>
        <begin position="1"/>
        <end position="19"/>
    </location>
</feature>
<name>A0AAE0T8D4_9BIVA</name>
<feature type="chain" id="PRO_5041975214" evidence="2">
    <location>
        <begin position="20"/>
        <end position="302"/>
    </location>
</feature>
<reference evidence="3" key="3">
    <citation type="submission" date="2023-05" db="EMBL/GenBank/DDBJ databases">
        <authorList>
            <person name="Smith C.H."/>
        </authorList>
    </citation>
    <scope>NUCLEOTIDE SEQUENCE</scope>
    <source>
        <strain evidence="3">CHS0354</strain>
        <tissue evidence="3">Mantle</tissue>
    </source>
</reference>
<evidence type="ECO:0000313" key="3">
    <source>
        <dbReference type="EMBL" id="KAK3605561.1"/>
    </source>
</evidence>
<comment type="caution">
    <text evidence="3">The sequence shown here is derived from an EMBL/GenBank/DDBJ whole genome shotgun (WGS) entry which is preliminary data.</text>
</comment>
<feature type="region of interest" description="Disordered" evidence="1">
    <location>
        <begin position="138"/>
        <end position="197"/>
    </location>
</feature>
<evidence type="ECO:0000256" key="1">
    <source>
        <dbReference type="SAM" id="MobiDB-lite"/>
    </source>
</evidence>
<evidence type="ECO:0000313" key="4">
    <source>
        <dbReference type="Proteomes" id="UP001195483"/>
    </source>
</evidence>
<evidence type="ECO:0000256" key="2">
    <source>
        <dbReference type="SAM" id="SignalP"/>
    </source>
</evidence>
<accession>A0AAE0T8D4</accession>
<keyword evidence="2" id="KW-0732">Signal</keyword>
<feature type="compositionally biased region" description="Polar residues" evidence="1">
    <location>
        <begin position="161"/>
        <end position="172"/>
    </location>
</feature>
<sequence length="302" mass="34518">MKYILPVTLAFLCFHTVIGLDESVSDVDTNDAEADSQLYRVRRGGLSMLRLGRGLQMLRLGKRALPMLRLGRSTGEDLSSGDVNYLLDMLLRHQYTRQVPLPRYGKDLDKRQTLADLSYEDIVDLLRSLRPAYTYDLDTSPERQIRPAPRPGIVRYRRSADQSPTEGQSVSTYDEDHDQNKRAAPLPRIGKESGEEDGMDYDEEVIKRAMHMLRLGRGMRMLRLGKRAMHMLRLGRSDGEGDAETDADSDLTEVEKRALRLLRLGKRPFKMLRLGRAEEEDKRALRLLRLGKKDTAEETKSS</sequence>
<dbReference type="Proteomes" id="UP001195483">
    <property type="component" value="Unassembled WGS sequence"/>
</dbReference>
<dbReference type="AlphaFoldDB" id="A0AAE0T8D4"/>
<proteinExistence type="predicted"/>
<dbReference type="EMBL" id="JAEAOA010000420">
    <property type="protein sequence ID" value="KAK3605561.1"/>
    <property type="molecule type" value="Genomic_DNA"/>
</dbReference>
<keyword evidence="4" id="KW-1185">Reference proteome</keyword>
<gene>
    <name evidence="3" type="ORF">CHS0354_005863</name>
</gene>
<reference evidence="3" key="2">
    <citation type="journal article" date="2021" name="Genome Biol. Evol.">
        <title>Developing a high-quality reference genome for a parasitic bivalve with doubly uniparental inheritance (Bivalvia: Unionida).</title>
        <authorList>
            <person name="Smith C.H."/>
        </authorList>
    </citation>
    <scope>NUCLEOTIDE SEQUENCE</scope>
    <source>
        <strain evidence="3">CHS0354</strain>
        <tissue evidence="3">Mantle</tissue>
    </source>
</reference>